<proteinExistence type="predicted"/>
<name>A0A5C4SRT5_9FLAO</name>
<dbReference type="InterPro" id="IPR001375">
    <property type="entry name" value="Peptidase_S9_cat"/>
</dbReference>
<dbReference type="Gene3D" id="3.40.50.1820">
    <property type="entry name" value="alpha/beta hydrolase"/>
    <property type="match status" value="1"/>
</dbReference>
<dbReference type="SUPFAM" id="SSF82171">
    <property type="entry name" value="DPP6 N-terminal domain-like"/>
    <property type="match status" value="1"/>
</dbReference>
<evidence type="ECO:0000256" key="1">
    <source>
        <dbReference type="SAM" id="SignalP"/>
    </source>
</evidence>
<protein>
    <submittedName>
        <fullName evidence="3">S9 family peptidase</fullName>
    </submittedName>
</protein>
<feature type="signal peptide" evidence="1">
    <location>
        <begin position="1"/>
        <end position="40"/>
    </location>
</feature>
<dbReference type="GO" id="GO:0008236">
    <property type="term" value="F:serine-type peptidase activity"/>
    <property type="evidence" value="ECO:0007669"/>
    <property type="project" value="InterPro"/>
</dbReference>
<accession>A0A5C4SRT5</accession>
<feature type="domain" description="Peptidase S9 prolyl oligopeptidase catalytic" evidence="2">
    <location>
        <begin position="723"/>
        <end position="904"/>
    </location>
</feature>
<evidence type="ECO:0000313" key="3">
    <source>
        <dbReference type="EMBL" id="TNJ46955.1"/>
    </source>
</evidence>
<dbReference type="Proteomes" id="UP000308713">
    <property type="component" value="Unassembled WGS sequence"/>
</dbReference>
<dbReference type="GO" id="GO:0006508">
    <property type="term" value="P:proteolysis"/>
    <property type="evidence" value="ECO:0007669"/>
    <property type="project" value="InterPro"/>
</dbReference>
<comment type="caution">
    <text evidence="3">The sequence shown here is derived from an EMBL/GenBank/DDBJ whole genome shotgun (WGS) entry which is preliminary data.</text>
</comment>
<organism evidence="3 4">
    <name type="scientific">Allotamlana fucoidanivorans</name>
    <dbReference type="NCBI Taxonomy" id="2583814"/>
    <lineage>
        <taxon>Bacteria</taxon>
        <taxon>Pseudomonadati</taxon>
        <taxon>Bacteroidota</taxon>
        <taxon>Flavobacteriia</taxon>
        <taxon>Flavobacteriales</taxon>
        <taxon>Flavobacteriaceae</taxon>
        <taxon>Allotamlana</taxon>
    </lineage>
</organism>
<dbReference type="InterPro" id="IPR029058">
    <property type="entry name" value="AB_hydrolase_fold"/>
</dbReference>
<evidence type="ECO:0000313" key="4">
    <source>
        <dbReference type="Proteomes" id="UP000308713"/>
    </source>
</evidence>
<dbReference type="EMBL" id="VDCS01000001">
    <property type="protein sequence ID" value="TNJ46955.1"/>
    <property type="molecule type" value="Genomic_DNA"/>
</dbReference>
<dbReference type="PANTHER" id="PTHR11731:SF193">
    <property type="entry name" value="DIPEPTIDYL PEPTIDASE 9"/>
    <property type="match status" value="1"/>
</dbReference>
<reference evidence="3 4" key="1">
    <citation type="submission" date="2019-05" db="EMBL/GenBank/DDBJ databases">
        <title>Tamlana fucoidanivorans sp. nov., isolated from the surface of algae collected from Fujian province in China.</title>
        <authorList>
            <person name="Li J."/>
        </authorList>
    </citation>
    <scope>NUCLEOTIDE SEQUENCE [LARGE SCALE GENOMIC DNA]</scope>
    <source>
        <strain evidence="3 4">CW2-9</strain>
    </source>
</reference>
<gene>
    <name evidence="3" type="ORF">FGF67_00035</name>
</gene>
<keyword evidence="1" id="KW-0732">Signal</keyword>
<dbReference type="PANTHER" id="PTHR11731">
    <property type="entry name" value="PROTEASE FAMILY S9B,C DIPEPTIDYL-PEPTIDASE IV-RELATED"/>
    <property type="match status" value="1"/>
</dbReference>
<dbReference type="GO" id="GO:0008239">
    <property type="term" value="F:dipeptidyl-peptidase activity"/>
    <property type="evidence" value="ECO:0007669"/>
    <property type="project" value="TreeGrafter"/>
</dbReference>
<dbReference type="AlphaFoldDB" id="A0A5C4SRT5"/>
<dbReference type="InterPro" id="IPR050278">
    <property type="entry name" value="Serine_Prot_S9B/DPPIV"/>
</dbReference>
<keyword evidence="4" id="KW-1185">Reference proteome</keyword>
<dbReference type="SUPFAM" id="SSF53474">
    <property type="entry name" value="alpha/beta-Hydrolases"/>
    <property type="match status" value="1"/>
</dbReference>
<feature type="chain" id="PRO_5022959401" evidence="1">
    <location>
        <begin position="41"/>
        <end position="930"/>
    </location>
</feature>
<evidence type="ECO:0000259" key="2">
    <source>
        <dbReference type="Pfam" id="PF00326"/>
    </source>
</evidence>
<dbReference type="Pfam" id="PF00326">
    <property type="entry name" value="Peptidase_S9"/>
    <property type="match status" value="1"/>
</dbReference>
<sequence>MVKYYYKLNILIMCQFNCKKHFKYYFILLLLLTNCVLLEAQDTIKTITPEDYGKWERLSRPIISNDGKWLTYGIVTNEKDKTTFLYNISQKKQRQFNNSSNAEFSENNNWFYYTHVPPGKELKKKKKNKEENKTPNKATLINLLTKDSILLEDYESFKFSSSGNYLAVKRVKDKIHTLILKDIISKKNITLGNVKEFSWHPEKDLLALNIETVDKKGNSLQLFNTINNTLQVLDQNEVDYSNLKWFEENNSLLVLRKAENEDYEDHTIDFLIWNNLDQKNTRFHIFNQNNFSNFPSDARILEQNIQLTDNGNKLYFEIFNRNKKITQEKLKESDSTVIDTSNYEAPALEIWNSKDVVIIPAQKKSKMKDIEIPKKAVWHIDENTFIQLNDSILESINIQENNKIILGLDDTPYDFDAMFGRPSHDVYIVNTDNGNKTKVLENISKTWDVSPNNQFFVYLNEDQLHLFDIKPKTSKNLTHNINANFIDFNDDHPLPQKNAFGFAGWSKDSKSFFIYSEFDVWQFFVNDLEARKLTDGNSKNIIYRIQSLERDEDYINTKEPLYYSLFGKDSKQTGYASGYIGKPVNTLILEDASISRLSRAKNEDKLIFVKQSFEQSPNLFLAGKQLNNPLQISNTNKFQKDYAWGKAELISFKNALGHEAQGILYYPANYVKGKKYPMITYIYEKLSRGLHRYSMPSKTDYYNTTIWTQNGYFVLHPDIDFITGQPGTSSTTTLENAVQSVINLGYVDSNKVGLIGHSWGGYQAGFVPTQTNIFAASVAGAGLTNLISMNLAITPAFGGRPENDHFEVGQERMGTPPHISPNNYIENSSVMQIDKLETPILFEVGDNDENVNWAQGIEYYNAARRANREFILLVYANEGHGLREDKNATDYQQRILQWFGHFLKGDKAEDWIIESIPYTEQQRRLKNNKL</sequence>